<dbReference type="EMBL" id="VXLD01000002">
    <property type="protein sequence ID" value="KAB1858290.1"/>
    <property type="molecule type" value="Genomic_DNA"/>
</dbReference>
<dbReference type="Proteomes" id="UP000325788">
    <property type="component" value="Unassembled WGS sequence"/>
</dbReference>
<dbReference type="PROSITE" id="PS51257">
    <property type="entry name" value="PROKAR_LIPOPROTEIN"/>
    <property type="match status" value="1"/>
</dbReference>
<dbReference type="RefSeq" id="WP_151504317.1">
    <property type="nucleotide sequence ID" value="NZ_VXLD01000002.1"/>
</dbReference>
<feature type="region of interest" description="Disordered" evidence="1">
    <location>
        <begin position="22"/>
        <end position="44"/>
    </location>
</feature>
<organism evidence="2 3">
    <name type="scientific">Acinetobacter tandoii</name>
    <dbReference type="NCBI Taxonomy" id="202954"/>
    <lineage>
        <taxon>Bacteria</taxon>
        <taxon>Pseudomonadati</taxon>
        <taxon>Pseudomonadota</taxon>
        <taxon>Gammaproteobacteria</taxon>
        <taxon>Moraxellales</taxon>
        <taxon>Moraxellaceae</taxon>
        <taxon>Acinetobacter</taxon>
    </lineage>
</organism>
<dbReference type="Gene3D" id="1.25.40.10">
    <property type="entry name" value="Tetratricopeptide repeat domain"/>
    <property type="match status" value="1"/>
</dbReference>
<evidence type="ECO:0000313" key="3">
    <source>
        <dbReference type="Proteomes" id="UP000325788"/>
    </source>
</evidence>
<accession>A0A5N4WPY0</accession>
<proteinExistence type="predicted"/>
<name>A0A5N4WPY0_9GAMM</name>
<protein>
    <submittedName>
        <fullName evidence="2">Tetratricopeptide repeat protein</fullName>
    </submittedName>
</protein>
<reference evidence="2 3" key="1">
    <citation type="submission" date="2019-09" db="EMBL/GenBank/DDBJ databases">
        <title>Draft genome sequence of Acinetobacter tandoii W4-4-4 isolated from environmental water sample.</title>
        <authorList>
            <person name="Wee S.K."/>
            <person name="Yan B."/>
            <person name="Mustaffa S.B."/>
            <person name="Yap E.P.H."/>
        </authorList>
    </citation>
    <scope>NUCLEOTIDE SEQUENCE [LARGE SCALE GENOMIC DNA]</scope>
    <source>
        <strain evidence="2 3">W4-4-4</strain>
    </source>
</reference>
<sequence length="182" mass="19994">MLRPILLSAAVMALVGCQSLPKPESAKPAVTTEKPKAAQPKSSGVVITPYDQPEIKRQKMQVVVPEQKSQQKFEDGRSLPAFKQLMQQTQQAYKRGRWNDAEAAALRAQRLAPQSAETFLFLALVANQKNQPANAEALARRGLSYAQTQAMKKQLWGAIAKAGQKQNNSKTVQQAQQALKSL</sequence>
<dbReference type="SUPFAM" id="SSF48452">
    <property type="entry name" value="TPR-like"/>
    <property type="match status" value="1"/>
</dbReference>
<evidence type="ECO:0000313" key="2">
    <source>
        <dbReference type="EMBL" id="KAB1858290.1"/>
    </source>
</evidence>
<comment type="caution">
    <text evidence="2">The sequence shown here is derived from an EMBL/GenBank/DDBJ whole genome shotgun (WGS) entry which is preliminary data.</text>
</comment>
<dbReference type="InterPro" id="IPR011990">
    <property type="entry name" value="TPR-like_helical_dom_sf"/>
</dbReference>
<dbReference type="AlphaFoldDB" id="A0A5N4WPY0"/>
<evidence type="ECO:0000256" key="1">
    <source>
        <dbReference type="SAM" id="MobiDB-lite"/>
    </source>
</evidence>
<gene>
    <name evidence="2" type="ORF">F4W09_04015</name>
</gene>